<accession>A0A645I0W7</accession>
<dbReference type="SMART" id="SM00450">
    <property type="entry name" value="RHOD"/>
    <property type="match status" value="1"/>
</dbReference>
<sequence>MKKLLPLLLAATLLLAACAPAAGSAGASASTAASSGSAAAATYQKITAEEAQQMLQDQPDAILLDVRTQEEYDTQHIEGATLLTDSDIAGRAADVLPDKDAVILVYCRSGRRSAASSQQLAELGYTNVYDFGGIIDWPYGVVTGSN</sequence>
<gene>
    <name evidence="2" type="primary">glpE_47</name>
    <name evidence="2" type="ORF">SDC9_192367</name>
</gene>
<dbReference type="EC" id="2.8.1.1" evidence="2"/>
<dbReference type="PROSITE" id="PS50206">
    <property type="entry name" value="RHODANESE_3"/>
    <property type="match status" value="1"/>
</dbReference>
<organism evidence="2">
    <name type="scientific">bioreactor metagenome</name>
    <dbReference type="NCBI Taxonomy" id="1076179"/>
    <lineage>
        <taxon>unclassified sequences</taxon>
        <taxon>metagenomes</taxon>
        <taxon>ecological metagenomes</taxon>
    </lineage>
</organism>
<name>A0A645I0W7_9ZZZZ</name>
<dbReference type="Gene3D" id="3.40.250.10">
    <property type="entry name" value="Rhodanese-like domain"/>
    <property type="match status" value="1"/>
</dbReference>
<keyword evidence="2" id="KW-0808">Transferase</keyword>
<evidence type="ECO:0000313" key="2">
    <source>
        <dbReference type="EMBL" id="MPN44800.1"/>
    </source>
</evidence>
<proteinExistence type="predicted"/>
<reference evidence="2" key="1">
    <citation type="submission" date="2019-08" db="EMBL/GenBank/DDBJ databases">
        <authorList>
            <person name="Kucharzyk K."/>
            <person name="Murdoch R.W."/>
            <person name="Higgins S."/>
            <person name="Loffler F."/>
        </authorList>
    </citation>
    <scope>NUCLEOTIDE SEQUENCE</scope>
</reference>
<dbReference type="InterPro" id="IPR001763">
    <property type="entry name" value="Rhodanese-like_dom"/>
</dbReference>
<dbReference type="AlphaFoldDB" id="A0A645I0W7"/>
<evidence type="ECO:0000259" key="1">
    <source>
        <dbReference type="PROSITE" id="PS50206"/>
    </source>
</evidence>
<dbReference type="SUPFAM" id="SSF52821">
    <property type="entry name" value="Rhodanese/Cell cycle control phosphatase"/>
    <property type="match status" value="1"/>
</dbReference>
<dbReference type="PROSITE" id="PS51257">
    <property type="entry name" value="PROKAR_LIPOPROTEIN"/>
    <property type="match status" value="1"/>
</dbReference>
<feature type="domain" description="Rhodanese" evidence="1">
    <location>
        <begin position="57"/>
        <end position="143"/>
    </location>
</feature>
<comment type="caution">
    <text evidence="2">The sequence shown here is derived from an EMBL/GenBank/DDBJ whole genome shotgun (WGS) entry which is preliminary data.</text>
</comment>
<dbReference type="PANTHER" id="PTHR43031">
    <property type="entry name" value="FAD-DEPENDENT OXIDOREDUCTASE"/>
    <property type="match status" value="1"/>
</dbReference>
<dbReference type="Pfam" id="PF00581">
    <property type="entry name" value="Rhodanese"/>
    <property type="match status" value="1"/>
</dbReference>
<dbReference type="EMBL" id="VSSQ01104209">
    <property type="protein sequence ID" value="MPN44800.1"/>
    <property type="molecule type" value="Genomic_DNA"/>
</dbReference>
<dbReference type="PANTHER" id="PTHR43031:SF1">
    <property type="entry name" value="PYRIDINE NUCLEOTIDE-DISULPHIDE OXIDOREDUCTASE"/>
    <property type="match status" value="1"/>
</dbReference>
<dbReference type="InterPro" id="IPR050229">
    <property type="entry name" value="GlpE_sulfurtransferase"/>
</dbReference>
<dbReference type="InterPro" id="IPR036873">
    <property type="entry name" value="Rhodanese-like_dom_sf"/>
</dbReference>
<dbReference type="CDD" id="cd00158">
    <property type="entry name" value="RHOD"/>
    <property type="match status" value="1"/>
</dbReference>
<protein>
    <submittedName>
        <fullName evidence="2">Thiosulfate sulfurtransferase GlpE</fullName>
        <ecNumber evidence="2">2.8.1.1</ecNumber>
    </submittedName>
</protein>
<dbReference type="GO" id="GO:0004792">
    <property type="term" value="F:thiosulfate-cyanide sulfurtransferase activity"/>
    <property type="evidence" value="ECO:0007669"/>
    <property type="project" value="UniProtKB-EC"/>
</dbReference>